<evidence type="ECO:0000313" key="1">
    <source>
        <dbReference type="EMBL" id="CCG20573.1"/>
    </source>
</evidence>
<accession>H8WVU9</accession>
<dbReference type="HOGENOM" id="CLU_2637826_0_0_1"/>
<sequence>MKYVDREKKKKRVKNCKKKLSEKWDIYSADQRERGMRERDEVLLLSHIYCNAIFENFDDGIWASGQMKIVYFEVVKA</sequence>
<keyword evidence="2" id="KW-1185">Reference proteome</keyword>
<organism evidence="1 2">
    <name type="scientific">Candida orthopsilosis (strain 90-125)</name>
    <name type="common">Yeast</name>
    <dbReference type="NCBI Taxonomy" id="1136231"/>
    <lineage>
        <taxon>Eukaryota</taxon>
        <taxon>Fungi</taxon>
        <taxon>Dikarya</taxon>
        <taxon>Ascomycota</taxon>
        <taxon>Saccharomycotina</taxon>
        <taxon>Pichiomycetes</taxon>
        <taxon>Debaryomycetaceae</taxon>
        <taxon>Candida/Lodderomyces clade</taxon>
        <taxon>Candida</taxon>
    </lineage>
</organism>
<dbReference type="Proteomes" id="UP000005018">
    <property type="component" value="Chromosome 1"/>
</dbReference>
<proteinExistence type="predicted"/>
<dbReference type="RefSeq" id="XP_003866013.1">
    <property type="nucleotide sequence ID" value="XM_003865965.1"/>
</dbReference>
<protein>
    <submittedName>
        <fullName evidence="1">Akr1 protein</fullName>
    </submittedName>
</protein>
<reference evidence="1 2" key="1">
    <citation type="journal article" date="2012" name="PLoS ONE">
        <title>Sequence and analysis of the genome of the pathogenic yeast Candida orthopsilosis.</title>
        <authorList>
            <person name="Riccombeni A."/>
            <person name="Vidanes G."/>
            <person name="Proux-Wera E."/>
            <person name="Wolfe K.H."/>
            <person name="Butler G."/>
        </authorList>
    </citation>
    <scope>NUCLEOTIDE SEQUENCE [LARGE SCALE GENOMIC DNA]</scope>
    <source>
        <strain evidence="1 2">Co 90-125</strain>
    </source>
</reference>
<name>H8WVU9_CANO9</name>
<dbReference type="GeneID" id="14536927"/>
<evidence type="ECO:0000313" key="2">
    <source>
        <dbReference type="Proteomes" id="UP000005018"/>
    </source>
</evidence>
<dbReference type="AlphaFoldDB" id="H8WVU9"/>
<dbReference type="KEGG" id="cot:CORT_0A01815"/>
<gene>
    <name evidence="1" type="ORF">CORT_0A01815</name>
</gene>
<dbReference type="EMBL" id="HE681719">
    <property type="protein sequence ID" value="CCG20573.1"/>
    <property type="molecule type" value="Genomic_DNA"/>
</dbReference>